<organism evidence="1 2">
    <name type="scientific">Saccoglossus kowalevskii</name>
    <name type="common">Acorn worm</name>
    <dbReference type="NCBI Taxonomy" id="10224"/>
    <lineage>
        <taxon>Eukaryota</taxon>
        <taxon>Metazoa</taxon>
        <taxon>Hemichordata</taxon>
        <taxon>Enteropneusta</taxon>
        <taxon>Harrimaniidae</taxon>
        <taxon>Saccoglossus</taxon>
    </lineage>
</organism>
<dbReference type="RefSeq" id="XP_006820123.1">
    <property type="nucleotide sequence ID" value="XM_006820060.1"/>
</dbReference>
<protein>
    <submittedName>
        <fullName evidence="2">Uncharacterized protein LOC100366469</fullName>
    </submittedName>
</protein>
<gene>
    <name evidence="2" type="primary">LOC100366469</name>
</gene>
<dbReference type="GeneID" id="100366469"/>
<reference evidence="2" key="1">
    <citation type="submission" date="2025-08" db="UniProtKB">
        <authorList>
            <consortium name="RefSeq"/>
        </authorList>
    </citation>
    <scope>IDENTIFICATION</scope>
    <source>
        <tissue evidence="2">Testes</tissue>
    </source>
</reference>
<keyword evidence="1" id="KW-1185">Reference proteome</keyword>
<name>A0ABM0MJD2_SACKO</name>
<evidence type="ECO:0000313" key="1">
    <source>
        <dbReference type="Proteomes" id="UP000694865"/>
    </source>
</evidence>
<sequence>MITNLGEDFNKIFDGSSNYEFVASIASNDNLDNGNTTRITFNVDVSSAYDLGAGISKYDTIIVTSLKADIKIPSTDCSIYQYLCMSVTVPSGASYTDGNLDNSHTCLQMGNVEDGYGGINPCTNSGSTGTNTNVSLVIMVLVLNSILP</sequence>
<dbReference type="Proteomes" id="UP000694865">
    <property type="component" value="Unplaced"/>
</dbReference>
<evidence type="ECO:0000313" key="2">
    <source>
        <dbReference type="RefSeq" id="XP_006820123.1"/>
    </source>
</evidence>
<accession>A0ABM0MJD2</accession>
<proteinExistence type="predicted"/>